<keyword evidence="2" id="KW-1185">Reference proteome</keyword>
<name>A0ABS5TP83_9ACTN</name>
<proteinExistence type="predicted"/>
<comment type="caution">
    <text evidence="1">The sequence shown here is derived from an EMBL/GenBank/DDBJ whole genome shotgun (WGS) entry which is preliminary data.</text>
</comment>
<dbReference type="NCBIfam" id="NF038076">
    <property type="entry name" value="fam_STM4015"/>
    <property type="match status" value="1"/>
</dbReference>
<dbReference type="Proteomes" id="UP001197247">
    <property type="component" value="Unassembled WGS sequence"/>
</dbReference>
<dbReference type="RefSeq" id="WP_214159353.1">
    <property type="nucleotide sequence ID" value="NZ_JAHBAY010000014.1"/>
</dbReference>
<dbReference type="InterPro" id="IPR047722">
    <property type="entry name" value="STM4015-like"/>
</dbReference>
<gene>
    <name evidence="1" type="ORF">KIH74_27965</name>
</gene>
<protein>
    <submittedName>
        <fullName evidence="1">STM4015 family protein</fullName>
    </submittedName>
</protein>
<dbReference type="SUPFAM" id="SSF52047">
    <property type="entry name" value="RNI-like"/>
    <property type="match status" value="1"/>
</dbReference>
<sequence length="309" mass="33627">MISEYLTSFAGLPVHSDDDEETPENALAVAWRISVDYDSPEVEFETQLDQVLEHTGPGGPVALVLGQWGEAYENKVPLNLLIDRAGRMGSLRALFVGDLISEDCEISWIVQGDYTPLLAAFPQLERLWIRGGNELEIQPLRHEALLELVVQAGGTPPAFVRAVGECDLPRLESLELWLGTEDYEGGATPEDLAPVLQGKVFPKLTRLGLRNAENADEIAAAVAAAPVVGRLSELDLSLGTLGDVGVRALSAGQSLAHLDVLDLHHHFAGPDVARHLVDALPGTRVDVSDVQTEDDEEDERYRRFISVSE</sequence>
<dbReference type="Gene3D" id="3.80.10.10">
    <property type="entry name" value="Ribonuclease Inhibitor"/>
    <property type="match status" value="1"/>
</dbReference>
<organism evidence="1 2">
    <name type="scientific">Kineosporia corallincola</name>
    <dbReference type="NCBI Taxonomy" id="2835133"/>
    <lineage>
        <taxon>Bacteria</taxon>
        <taxon>Bacillati</taxon>
        <taxon>Actinomycetota</taxon>
        <taxon>Actinomycetes</taxon>
        <taxon>Kineosporiales</taxon>
        <taxon>Kineosporiaceae</taxon>
        <taxon>Kineosporia</taxon>
    </lineage>
</organism>
<evidence type="ECO:0000313" key="1">
    <source>
        <dbReference type="EMBL" id="MBT0772810.1"/>
    </source>
</evidence>
<dbReference type="EMBL" id="JAHBAY010000014">
    <property type="protein sequence ID" value="MBT0772810.1"/>
    <property type="molecule type" value="Genomic_DNA"/>
</dbReference>
<evidence type="ECO:0000313" key="2">
    <source>
        <dbReference type="Proteomes" id="UP001197247"/>
    </source>
</evidence>
<dbReference type="InterPro" id="IPR032675">
    <property type="entry name" value="LRR_dom_sf"/>
</dbReference>
<accession>A0ABS5TP83</accession>
<reference evidence="1 2" key="1">
    <citation type="submission" date="2021-05" db="EMBL/GenBank/DDBJ databases">
        <title>Kineosporia and Streptomyces sp. nov. two new marine actinobacteria isolated from Coral.</title>
        <authorList>
            <person name="Buangrab K."/>
            <person name="Sutthacheep M."/>
            <person name="Yeemin T."/>
            <person name="Harunari E."/>
            <person name="Igarashi Y."/>
            <person name="Kanchanasin P."/>
            <person name="Tanasupawat S."/>
            <person name="Phongsopitanun W."/>
        </authorList>
    </citation>
    <scope>NUCLEOTIDE SEQUENCE [LARGE SCALE GENOMIC DNA]</scope>
    <source>
        <strain evidence="1 2">J2-2</strain>
    </source>
</reference>